<dbReference type="AlphaFoldDB" id="A0A7W6IEE1"/>
<name>A0A7W6IEE1_9HYPH</name>
<evidence type="ECO:0000313" key="2">
    <source>
        <dbReference type="Proteomes" id="UP000519439"/>
    </source>
</evidence>
<comment type="caution">
    <text evidence="1">The sequence shown here is derived from an EMBL/GenBank/DDBJ whole genome shotgun (WGS) entry which is preliminary data.</text>
</comment>
<keyword evidence="2" id="KW-1185">Reference proteome</keyword>
<dbReference type="Proteomes" id="UP000519439">
    <property type="component" value="Unassembled WGS sequence"/>
</dbReference>
<sequence>MMHGTHVTATGLYESGAFAREKFSPFRIMGY</sequence>
<protein>
    <submittedName>
        <fullName evidence="1">Uncharacterized protein</fullName>
    </submittedName>
</protein>
<reference evidence="1 2" key="1">
    <citation type="submission" date="2020-08" db="EMBL/GenBank/DDBJ databases">
        <title>Genomic Encyclopedia of Type Strains, Phase IV (KMG-IV): sequencing the most valuable type-strain genomes for metagenomic binning, comparative biology and taxonomic classification.</title>
        <authorList>
            <person name="Goeker M."/>
        </authorList>
    </citation>
    <scope>NUCLEOTIDE SEQUENCE [LARGE SCALE GENOMIC DNA]</scope>
    <source>
        <strain evidence="1 2">DSM 15743</strain>
    </source>
</reference>
<accession>A0A7W6IEE1</accession>
<evidence type="ECO:0000313" key="1">
    <source>
        <dbReference type="EMBL" id="MBB4039864.1"/>
    </source>
</evidence>
<dbReference type="EMBL" id="JACIDC010000004">
    <property type="protein sequence ID" value="MBB4039864.1"/>
    <property type="molecule type" value="Genomic_DNA"/>
</dbReference>
<gene>
    <name evidence="1" type="ORF">GGR34_001511</name>
</gene>
<organism evidence="1 2">
    <name type="scientific">Microvirga flocculans</name>
    <dbReference type="NCBI Taxonomy" id="217168"/>
    <lineage>
        <taxon>Bacteria</taxon>
        <taxon>Pseudomonadati</taxon>
        <taxon>Pseudomonadota</taxon>
        <taxon>Alphaproteobacteria</taxon>
        <taxon>Hyphomicrobiales</taxon>
        <taxon>Methylobacteriaceae</taxon>
        <taxon>Microvirga</taxon>
    </lineage>
</organism>
<proteinExistence type="predicted"/>